<evidence type="ECO:0000256" key="2">
    <source>
        <dbReference type="ARBA" id="ARBA00023163"/>
    </source>
</evidence>
<dbReference type="OrthoDB" id="6257037at2759"/>
<dbReference type="InterPro" id="IPR052435">
    <property type="entry name" value="YY1-Transcr_Regul"/>
</dbReference>
<dbReference type="PANTHER" id="PTHR16088:SF3">
    <property type="entry name" value="GON-4-LIKE PROTEIN"/>
    <property type="match status" value="1"/>
</dbReference>
<sequence length="73" mass="8365">MAALSLLSRQSLDECLIAYRTRSKWPLNNVPLGLLEAELKAPDITADMYDHAGQDDVHWQSWMKAVMNDLDYE</sequence>
<keyword evidence="2" id="KW-0804">Transcription</keyword>
<feature type="non-terminal residue" evidence="4">
    <location>
        <position position="73"/>
    </location>
</feature>
<evidence type="ECO:0000313" key="5">
    <source>
        <dbReference type="Proteomes" id="UP000288216"/>
    </source>
</evidence>
<dbReference type="GO" id="GO:0005634">
    <property type="term" value="C:nucleus"/>
    <property type="evidence" value="ECO:0007669"/>
    <property type="project" value="TreeGrafter"/>
</dbReference>
<evidence type="ECO:0000313" key="4">
    <source>
        <dbReference type="EMBL" id="GCB85936.1"/>
    </source>
</evidence>
<evidence type="ECO:0000256" key="1">
    <source>
        <dbReference type="ARBA" id="ARBA00023015"/>
    </source>
</evidence>
<dbReference type="OMA" id="YRTRSKW"/>
<dbReference type="Proteomes" id="UP000288216">
    <property type="component" value="Unassembled WGS sequence"/>
</dbReference>
<proteinExistence type="predicted"/>
<evidence type="ECO:0000256" key="3">
    <source>
        <dbReference type="ARBA" id="ARBA00023242"/>
    </source>
</evidence>
<name>A0A401QKP7_SCYTO</name>
<protein>
    <submittedName>
        <fullName evidence="4">Uncharacterized protein</fullName>
    </submittedName>
</protein>
<dbReference type="GO" id="GO:0006355">
    <property type="term" value="P:regulation of DNA-templated transcription"/>
    <property type="evidence" value="ECO:0007669"/>
    <property type="project" value="TreeGrafter"/>
</dbReference>
<gene>
    <name evidence="4" type="ORF">scyTo_0026664</name>
</gene>
<keyword evidence="1" id="KW-0805">Transcription regulation</keyword>
<dbReference type="GO" id="GO:0003712">
    <property type="term" value="F:transcription coregulator activity"/>
    <property type="evidence" value="ECO:0007669"/>
    <property type="project" value="TreeGrafter"/>
</dbReference>
<reference evidence="4 5" key="1">
    <citation type="journal article" date="2018" name="Nat. Ecol. Evol.">
        <title>Shark genomes provide insights into elasmobranch evolution and the origin of vertebrates.</title>
        <authorList>
            <person name="Hara Y"/>
            <person name="Yamaguchi K"/>
            <person name="Onimaru K"/>
            <person name="Kadota M"/>
            <person name="Koyanagi M"/>
            <person name="Keeley SD"/>
            <person name="Tatsumi K"/>
            <person name="Tanaka K"/>
            <person name="Motone F"/>
            <person name="Kageyama Y"/>
            <person name="Nozu R"/>
            <person name="Adachi N"/>
            <person name="Nishimura O"/>
            <person name="Nakagawa R"/>
            <person name="Tanegashima C"/>
            <person name="Kiyatake I"/>
            <person name="Matsumoto R"/>
            <person name="Murakumo K"/>
            <person name="Nishida K"/>
            <person name="Terakita A"/>
            <person name="Kuratani S"/>
            <person name="Sato K"/>
            <person name="Hyodo S Kuraku.S."/>
        </authorList>
    </citation>
    <scope>NUCLEOTIDE SEQUENCE [LARGE SCALE GENOMIC DNA]</scope>
</reference>
<dbReference type="STRING" id="75743.A0A401QKP7"/>
<dbReference type="EMBL" id="BFAA01226313">
    <property type="protein sequence ID" value="GCB85936.1"/>
    <property type="molecule type" value="Genomic_DNA"/>
</dbReference>
<organism evidence="4 5">
    <name type="scientific">Scyliorhinus torazame</name>
    <name type="common">Cloudy catshark</name>
    <name type="synonym">Catulus torazame</name>
    <dbReference type="NCBI Taxonomy" id="75743"/>
    <lineage>
        <taxon>Eukaryota</taxon>
        <taxon>Metazoa</taxon>
        <taxon>Chordata</taxon>
        <taxon>Craniata</taxon>
        <taxon>Vertebrata</taxon>
        <taxon>Chondrichthyes</taxon>
        <taxon>Elasmobranchii</taxon>
        <taxon>Galeomorphii</taxon>
        <taxon>Galeoidea</taxon>
        <taxon>Carcharhiniformes</taxon>
        <taxon>Scyliorhinidae</taxon>
        <taxon>Scyliorhinus</taxon>
    </lineage>
</organism>
<dbReference type="PANTHER" id="PTHR16088">
    <property type="entry name" value="YY1 ASSOCIATED PROTEIN-RELATED"/>
    <property type="match status" value="1"/>
</dbReference>
<dbReference type="AlphaFoldDB" id="A0A401QKP7"/>
<accession>A0A401QKP7</accession>
<comment type="caution">
    <text evidence="4">The sequence shown here is derived from an EMBL/GenBank/DDBJ whole genome shotgun (WGS) entry which is preliminary data.</text>
</comment>
<keyword evidence="3" id="KW-0539">Nucleus</keyword>
<keyword evidence="5" id="KW-1185">Reference proteome</keyword>